<evidence type="ECO:0000313" key="2">
    <source>
        <dbReference type="Proteomes" id="UP000029453"/>
    </source>
</evidence>
<keyword evidence="2" id="KW-1185">Reference proteome</keyword>
<dbReference type="InterPro" id="IPR029062">
    <property type="entry name" value="Class_I_gatase-like"/>
</dbReference>
<dbReference type="Proteomes" id="UP000029453">
    <property type="component" value="Unassembled WGS sequence"/>
</dbReference>
<organism evidence="1 2">
    <name type="scientific">Paenibacillus popilliae ATCC 14706</name>
    <dbReference type="NCBI Taxonomy" id="1212764"/>
    <lineage>
        <taxon>Bacteria</taxon>
        <taxon>Bacillati</taxon>
        <taxon>Bacillota</taxon>
        <taxon>Bacilli</taxon>
        <taxon>Bacillales</taxon>
        <taxon>Paenibacillaceae</taxon>
        <taxon>Paenibacillus</taxon>
    </lineage>
</organism>
<name>M9LM41_PAEPP</name>
<dbReference type="AlphaFoldDB" id="M9LM41"/>
<dbReference type="Gene3D" id="3.40.50.880">
    <property type="match status" value="1"/>
</dbReference>
<evidence type="ECO:0000313" key="1">
    <source>
        <dbReference type="EMBL" id="GAC44410.1"/>
    </source>
</evidence>
<proteinExistence type="predicted"/>
<comment type="caution">
    <text evidence="1">The sequence shown here is derived from an EMBL/GenBank/DDBJ whole genome shotgun (WGS) entry which is preliminary data.</text>
</comment>
<accession>M9LM41</accession>
<protein>
    <submittedName>
        <fullName evidence="1">Trehalose utilization protein</fullName>
    </submittedName>
</protein>
<dbReference type="EMBL" id="BALG01000476">
    <property type="protein sequence ID" value="GAC44410.1"/>
    <property type="molecule type" value="Genomic_DNA"/>
</dbReference>
<gene>
    <name evidence="1" type="ORF">PPOP_3814</name>
</gene>
<reference evidence="1 2" key="1">
    <citation type="submission" date="2012-10" db="EMBL/GenBank/DDBJ databases">
        <title>Draft Genome Sequence of Paenibacillus popilliae ATCC 14706T.</title>
        <authorList>
            <person name="Iiyama K."/>
            <person name="Mori K."/>
            <person name="Mon H."/>
            <person name="Chieda Y."/>
            <person name="Lee J.M."/>
            <person name="Kusakabe T."/>
            <person name="Tashiro K."/>
            <person name="Asano S."/>
            <person name="Yasunaga-Aoki C."/>
            <person name="Shimizu S."/>
        </authorList>
    </citation>
    <scope>NUCLEOTIDE SEQUENCE [LARGE SCALE GENOMIC DNA]</scope>
    <source>
        <strain evidence="1 2">ATCC 14706</strain>
    </source>
</reference>
<dbReference type="SUPFAM" id="SSF52317">
    <property type="entry name" value="Class I glutamine amidotransferase-like"/>
    <property type="match status" value="1"/>
</dbReference>
<sequence>MAHHEVDDAIVAHVHQRVLHGMGLIVLHSGHFSKIFKMLMGTGAYEEGLSE</sequence>